<evidence type="ECO:0000313" key="2">
    <source>
        <dbReference type="Proteomes" id="UP000655225"/>
    </source>
</evidence>
<dbReference type="Proteomes" id="UP000655225">
    <property type="component" value="Unassembled WGS sequence"/>
</dbReference>
<reference evidence="1 2" key="1">
    <citation type="submission" date="2020-04" db="EMBL/GenBank/DDBJ databases">
        <title>Plant Genome Project.</title>
        <authorList>
            <person name="Zhang R.-G."/>
        </authorList>
    </citation>
    <scope>NUCLEOTIDE SEQUENCE [LARGE SCALE GENOMIC DNA]</scope>
    <source>
        <strain evidence="1">YNK0</strain>
        <tissue evidence="1">Leaf</tissue>
    </source>
</reference>
<sequence length="168" mass="19209">MRNRGFLLSEFVFSRVLQYHLRILRVLENPSHCLIDTLLRTHNKLEWLYLLHGFAEKQSPLSSSKLQNPEFRFGPRKSHQKWSRDGCVKVNSSALLELVPETRKENLEFDLLMYGCCGPSCCRRRGPVGFAVAQQVSEADLSVCSIDPEAMNLEQLCSFMNSQRSTSG</sequence>
<keyword evidence="2" id="KW-1185">Reference proteome</keyword>
<proteinExistence type="predicted"/>
<dbReference type="AlphaFoldDB" id="A0A834YZF9"/>
<evidence type="ECO:0000313" key="1">
    <source>
        <dbReference type="EMBL" id="KAF8395651.1"/>
    </source>
</evidence>
<gene>
    <name evidence="1" type="ORF">HHK36_019601</name>
</gene>
<organism evidence="1 2">
    <name type="scientific">Tetracentron sinense</name>
    <name type="common">Spur-leaf</name>
    <dbReference type="NCBI Taxonomy" id="13715"/>
    <lineage>
        <taxon>Eukaryota</taxon>
        <taxon>Viridiplantae</taxon>
        <taxon>Streptophyta</taxon>
        <taxon>Embryophyta</taxon>
        <taxon>Tracheophyta</taxon>
        <taxon>Spermatophyta</taxon>
        <taxon>Magnoliopsida</taxon>
        <taxon>Trochodendrales</taxon>
        <taxon>Trochodendraceae</taxon>
        <taxon>Tetracentron</taxon>
    </lineage>
</organism>
<accession>A0A834YZF9</accession>
<dbReference type="EMBL" id="JABCRI010000013">
    <property type="protein sequence ID" value="KAF8395651.1"/>
    <property type="molecule type" value="Genomic_DNA"/>
</dbReference>
<comment type="caution">
    <text evidence="1">The sequence shown here is derived from an EMBL/GenBank/DDBJ whole genome shotgun (WGS) entry which is preliminary data.</text>
</comment>
<dbReference type="OrthoDB" id="10484007at2759"/>
<protein>
    <submittedName>
        <fullName evidence="1">Uncharacterized protein</fullName>
    </submittedName>
</protein>
<name>A0A834YZF9_TETSI</name>